<keyword evidence="2 8" id="KW-0813">Transport</keyword>
<dbReference type="RefSeq" id="WP_093053075.1">
    <property type="nucleotide sequence ID" value="NZ_FOGT01000010.1"/>
</dbReference>
<dbReference type="PANTHER" id="PTHR11910">
    <property type="entry name" value="ATP SYNTHASE DELTA CHAIN"/>
    <property type="match status" value="1"/>
</dbReference>
<dbReference type="NCBIfam" id="TIGR01145">
    <property type="entry name" value="ATP_synt_delta"/>
    <property type="match status" value="1"/>
</dbReference>
<dbReference type="Pfam" id="PF00213">
    <property type="entry name" value="OSCP"/>
    <property type="match status" value="1"/>
</dbReference>
<keyword evidence="4 8" id="KW-0406">Ion transport</keyword>
<keyword evidence="7 8" id="KW-0066">ATP synthesis</keyword>
<comment type="similarity">
    <text evidence="8">Belongs to the ATPase delta chain family.</text>
</comment>
<evidence type="ECO:0000256" key="7">
    <source>
        <dbReference type="ARBA" id="ARBA00023310"/>
    </source>
</evidence>
<dbReference type="AlphaFoldDB" id="A0A1H9VE93"/>
<dbReference type="InterPro" id="IPR020781">
    <property type="entry name" value="ATPase_OSCP/d_CS"/>
</dbReference>
<dbReference type="SUPFAM" id="SSF47928">
    <property type="entry name" value="N-terminal domain of the delta subunit of the F1F0-ATP synthase"/>
    <property type="match status" value="1"/>
</dbReference>
<name>A0A1H9VE93_9BACI</name>
<sequence length="184" mass="20521">MRRHPVGYRYAYALFELAREQGSLVETTNDLEIVSQVFKDTNLLDEVFRHPKMTNEEKKNILKNTFSEKVSPSVMNLLLLMVDNKRLDVLQAVTDNYKQLANEAQGIAEATVYSAKALNGEEQAAVAGVFSKRAGKAKLLIQNIVDEELIGGLKVRIGDTVYDGSVANQLARIQARMIHGNVSR</sequence>
<keyword evidence="3 8" id="KW-0375">Hydrogen ion transport</keyword>
<dbReference type="PROSITE" id="PS00389">
    <property type="entry name" value="ATPASE_DELTA"/>
    <property type="match status" value="1"/>
</dbReference>
<gene>
    <name evidence="8" type="primary">atpH</name>
    <name evidence="9" type="ORF">SAMN05518684_110107</name>
</gene>
<evidence type="ECO:0000256" key="2">
    <source>
        <dbReference type="ARBA" id="ARBA00022448"/>
    </source>
</evidence>
<dbReference type="NCBIfam" id="NF004403">
    <property type="entry name" value="PRK05758.2-4"/>
    <property type="match status" value="1"/>
</dbReference>
<dbReference type="Proteomes" id="UP000198571">
    <property type="component" value="Unassembled WGS sequence"/>
</dbReference>
<accession>A0A1H9VE93</accession>
<comment type="function">
    <text evidence="8">This protein is part of the stalk that links CF(0) to CF(1). It either transmits conformational changes from CF(0) to CF(1) or is implicated in proton conduction.</text>
</comment>
<evidence type="ECO:0000256" key="4">
    <source>
        <dbReference type="ARBA" id="ARBA00023065"/>
    </source>
</evidence>
<keyword evidence="6 8" id="KW-0139">CF(1)</keyword>
<dbReference type="OrthoDB" id="9802471at2"/>
<dbReference type="HAMAP" id="MF_01416">
    <property type="entry name" value="ATP_synth_delta_bact"/>
    <property type="match status" value="1"/>
</dbReference>
<keyword evidence="5 8" id="KW-0472">Membrane</keyword>
<dbReference type="EMBL" id="FOGT01000010">
    <property type="protein sequence ID" value="SES19557.1"/>
    <property type="molecule type" value="Genomic_DNA"/>
</dbReference>
<reference evidence="10" key="1">
    <citation type="submission" date="2016-10" db="EMBL/GenBank/DDBJ databases">
        <authorList>
            <person name="Varghese N."/>
            <person name="Submissions S."/>
        </authorList>
    </citation>
    <scope>NUCLEOTIDE SEQUENCE [LARGE SCALE GENOMIC DNA]</scope>
    <source>
        <strain evidence="10">S9</strain>
    </source>
</reference>
<organism evidence="9 10">
    <name type="scientific">Salipaludibacillus aurantiacus</name>
    <dbReference type="NCBI Taxonomy" id="1601833"/>
    <lineage>
        <taxon>Bacteria</taxon>
        <taxon>Bacillati</taxon>
        <taxon>Bacillota</taxon>
        <taxon>Bacilli</taxon>
        <taxon>Bacillales</taxon>
        <taxon>Bacillaceae</taxon>
    </lineage>
</organism>
<evidence type="ECO:0000256" key="3">
    <source>
        <dbReference type="ARBA" id="ARBA00022781"/>
    </source>
</evidence>
<dbReference type="Gene3D" id="1.10.520.20">
    <property type="entry name" value="N-terminal domain of the delta subunit of the F1F0-ATP synthase"/>
    <property type="match status" value="1"/>
</dbReference>
<evidence type="ECO:0000313" key="10">
    <source>
        <dbReference type="Proteomes" id="UP000198571"/>
    </source>
</evidence>
<keyword evidence="8" id="KW-1003">Cell membrane</keyword>
<evidence type="ECO:0000256" key="6">
    <source>
        <dbReference type="ARBA" id="ARBA00023196"/>
    </source>
</evidence>
<keyword evidence="10" id="KW-1185">Reference proteome</keyword>
<dbReference type="GO" id="GO:0005886">
    <property type="term" value="C:plasma membrane"/>
    <property type="evidence" value="ECO:0007669"/>
    <property type="project" value="UniProtKB-SubCell"/>
</dbReference>
<evidence type="ECO:0000256" key="1">
    <source>
        <dbReference type="ARBA" id="ARBA00004370"/>
    </source>
</evidence>
<evidence type="ECO:0000256" key="5">
    <source>
        <dbReference type="ARBA" id="ARBA00023136"/>
    </source>
</evidence>
<evidence type="ECO:0000256" key="8">
    <source>
        <dbReference type="HAMAP-Rule" id="MF_01416"/>
    </source>
</evidence>
<dbReference type="STRING" id="1601833.SAMN05518684_110107"/>
<comment type="function">
    <text evidence="8">F(1)F(0) ATP synthase produces ATP from ADP in the presence of a proton or sodium gradient. F-type ATPases consist of two structural domains, F(1) containing the extramembraneous catalytic core and F(0) containing the membrane proton channel, linked together by a central stalk and a peripheral stalk. During catalysis, ATP synthesis in the catalytic domain of F(1) is coupled via a rotary mechanism of the central stalk subunits to proton translocation.</text>
</comment>
<proteinExistence type="inferred from homology"/>
<dbReference type="GO" id="GO:0046933">
    <property type="term" value="F:proton-transporting ATP synthase activity, rotational mechanism"/>
    <property type="evidence" value="ECO:0007669"/>
    <property type="project" value="UniProtKB-UniRule"/>
</dbReference>
<dbReference type="GO" id="GO:0045259">
    <property type="term" value="C:proton-transporting ATP synthase complex"/>
    <property type="evidence" value="ECO:0007669"/>
    <property type="project" value="UniProtKB-KW"/>
</dbReference>
<dbReference type="InterPro" id="IPR000711">
    <property type="entry name" value="ATPase_OSCP/dsu"/>
</dbReference>
<dbReference type="InterPro" id="IPR026015">
    <property type="entry name" value="ATP_synth_OSCP/delta_N_sf"/>
</dbReference>
<evidence type="ECO:0000313" key="9">
    <source>
        <dbReference type="EMBL" id="SES19557.1"/>
    </source>
</evidence>
<comment type="subcellular location">
    <subcellularLocation>
        <location evidence="8">Cell membrane</location>
        <topology evidence="8">Peripheral membrane protein</topology>
    </subcellularLocation>
    <subcellularLocation>
        <location evidence="1">Membrane</location>
    </subcellularLocation>
</comment>
<protein>
    <recommendedName>
        <fullName evidence="8">ATP synthase subunit delta</fullName>
    </recommendedName>
    <alternativeName>
        <fullName evidence="8">ATP synthase F(1) sector subunit delta</fullName>
    </alternativeName>
    <alternativeName>
        <fullName evidence="8">F-type ATPase subunit delta</fullName>
        <shortName evidence="8">F-ATPase subunit delta</shortName>
    </alternativeName>
</protein>
<dbReference type="PRINTS" id="PR00125">
    <property type="entry name" value="ATPASEDELTA"/>
</dbReference>